<dbReference type="Pfam" id="PF12937">
    <property type="entry name" value="F-box-like"/>
    <property type="match status" value="1"/>
</dbReference>
<feature type="compositionally biased region" description="Polar residues" evidence="1">
    <location>
        <begin position="39"/>
        <end position="50"/>
    </location>
</feature>
<dbReference type="Gene3D" id="3.80.10.10">
    <property type="entry name" value="Ribonuclease Inhibitor"/>
    <property type="match status" value="1"/>
</dbReference>
<dbReference type="Gene3D" id="1.20.1280.50">
    <property type="match status" value="1"/>
</dbReference>
<comment type="caution">
    <text evidence="3">The sequence shown here is derived from an EMBL/GenBank/DDBJ whole genome shotgun (WGS) entry which is preliminary data.</text>
</comment>
<gene>
    <name evidence="3" type="ORF">D9757_000610</name>
</gene>
<dbReference type="SUPFAM" id="SSF52047">
    <property type="entry name" value="RNI-like"/>
    <property type="match status" value="1"/>
</dbReference>
<evidence type="ECO:0000259" key="2">
    <source>
        <dbReference type="Pfam" id="PF12937"/>
    </source>
</evidence>
<evidence type="ECO:0000313" key="4">
    <source>
        <dbReference type="Proteomes" id="UP000518752"/>
    </source>
</evidence>
<dbReference type="OrthoDB" id="3155440at2759"/>
<feature type="region of interest" description="Disordered" evidence="1">
    <location>
        <begin position="1"/>
        <end position="148"/>
    </location>
</feature>
<keyword evidence="4" id="KW-1185">Reference proteome</keyword>
<feature type="compositionally biased region" description="Basic and acidic residues" evidence="1">
    <location>
        <begin position="118"/>
        <end position="129"/>
    </location>
</feature>
<organism evidence="3 4">
    <name type="scientific">Collybiopsis confluens</name>
    <dbReference type="NCBI Taxonomy" id="2823264"/>
    <lineage>
        <taxon>Eukaryota</taxon>
        <taxon>Fungi</taxon>
        <taxon>Dikarya</taxon>
        <taxon>Basidiomycota</taxon>
        <taxon>Agaricomycotina</taxon>
        <taxon>Agaricomycetes</taxon>
        <taxon>Agaricomycetidae</taxon>
        <taxon>Agaricales</taxon>
        <taxon>Marasmiineae</taxon>
        <taxon>Omphalotaceae</taxon>
        <taxon>Collybiopsis</taxon>
    </lineage>
</organism>
<dbReference type="EMBL" id="JAACJN010000002">
    <property type="protein sequence ID" value="KAF5393456.1"/>
    <property type="molecule type" value="Genomic_DNA"/>
</dbReference>
<feature type="compositionally biased region" description="Low complexity" evidence="1">
    <location>
        <begin position="131"/>
        <end position="145"/>
    </location>
</feature>
<dbReference type="InterPro" id="IPR036047">
    <property type="entry name" value="F-box-like_dom_sf"/>
</dbReference>
<dbReference type="Proteomes" id="UP000518752">
    <property type="component" value="Unassembled WGS sequence"/>
</dbReference>
<feature type="compositionally biased region" description="Low complexity" evidence="1">
    <location>
        <begin position="51"/>
        <end position="71"/>
    </location>
</feature>
<feature type="domain" description="F-box" evidence="2">
    <location>
        <begin position="158"/>
        <end position="222"/>
    </location>
</feature>
<dbReference type="InterPro" id="IPR001810">
    <property type="entry name" value="F-box_dom"/>
</dbReference>
<reference evidence="3 4" key="1">
    <citation type="journal article" date="2020" name="ISME J.">
        <title>Uncovering the hidden diversity of litter-decomposition mechanisms in mushroom-forming fungi.</title>
        <authorList>
            <person name="Floudas D."/>
            <person name="Bentzer J."/>
            <person name="Ahren D."/>
            <person name="Johansson T."/>
            <person name="Persson P."/>
            <person name="Tunlid A."/>
        </authorList>
    </citation>
    <scope>NUCLEOTIDE SEQUENCE [LARGE SCALE GENOMIC DNA]</scope>
    <source>
        <strain evidence="3 4">CBS 406.79</strain>
    </source>
</reference>
<name>A0A8H5MH49_9AGAR</name>
<accession>A0A8H5MH49</accession>
<feature type="compositionally biased region" description="Basic residues" evidence="1">
    <location>
        <begin position="15"/>
        <end position="24"/>
    </location>
</feature>
<evidence type="ECO:0000256" key="1">
    <source>
        <dbReference type="SAM" id="MobiDB-lite"/>
    </source>
</evidence>
<dbReference type="SUPFAM" id="SSF81383">
    <property type="entry name" value="F-box domain"/>
    <property type="match status" value="1"/>
</dbReference>
<protein>
    <recommendedName>
        <fullName evidence="2">F-box domain-containing protein</fullName>
    </recommendedName>
</protein>
<sequence>MSLASQSNLGTSVTLKRRRGRRNLKRTDDTENMHAAADNKSSPLRTSQRPSSSRASYAGASSSSPLIIPLSDGEEDTFSHADAPGRVQGQVEDSSRNANGRELTRSMTADILGSTRPSIHDWDDGKDSDSESLSLSDSSSETSTLATHTPHNLPVTFIDQLPNELLTLIFSYSSQLPHYELRYPLTPIPTFKTPPLIHTVLSVCQRWRQIATHTPSLWTSILVTRSRGDLDRLPIIADFQKPLKSISHALQRSLSLPLDITIDCTHLSSKTVIAQLAPESCRWRSLAILIPTMQNLPLLLSYLKDIYVPILECLEITAHKFHDGDPPSPAPYAFFKSSPRLSTVRLNRVGLRWSASPLRGLTTLELCFILWPSHVDFQNLFANSPGLLNLKLHFDTHAFARLDRNNGGMMRPLIKVPCLRTLELRFIYHDSSSTHNVIPLLQLFSLPALEELTLKDFGTAEWCRSLVYFRCYAKYFPKLTRLVLDRVRSIIYVDSSLIRAFPNLSRLHLIDVYSNAFCRLLCTARTQDLGSNGPPSSSPSHQVAVWPLLEELIIERDPEGKIELVADVVRARKQMGRPLSSVRIDRPFVDKAERENKHEIISWLKETTEVTYI</sequence>
<dbReference type="AlphaFoldDB" id="A0A8H5MH49"/>
<dbReference type="InterPro" id="IPR032675">
    <property type="entry name" value="LRR_dom_sf"/>
</dbReference>
<feature type="compositionally biased region" description="Polar residues" evidence="1">
    <location>
        <begin position="1"/>
        <end position="14"/>
    </location>
</feature>
<evidence type="ECO:0000313" key="3">
    <source>
        <dbReference type="EMBL" id="KAF5393456.1"/>
    </source>
</evidence>
<proteinExistence type="predicted"/>